<gene>
    <name evidence="2" type="ORF">MERR_LOCUS26651</name>
</gene>
<evidence type="ECO:0000313" key="2">
    <source>
        <dbReference type="EMBL" id="CAA7039416.1"/>
    </source>
</evidence>
<feature type="region of interest" description="Disordered" evidence="1">
    <location>
        <begin position="57"/>
        <end position="87"/>
    </location>
</feature>
<organism evidence="2 3">
    <name type="scientific">Microthlaspi erraticum</name>
    <dbReference type="NCBI Taxonomy" id="1685480"/>
    <lineage>
        <taxon>Eukaryota</taxon>
        <taxon>Viridiplantae</taxon>
        <taxon>Streptophyta</taxon>
        <taxon>Embryophyta</taxon>
        <taxon>Tracheophyta</taxon>
        <taxon>Spermatophyta</taxon>
        <taxon>Magnoliopsida</taxon>
        <taxon>eudicotyledons</taxon>
        <taxon>Gunneridae</taxon>
        <taxon>Pentapetalae</taxon>
        <taxon>rosids</taxon>
        <taxon>malvids</taxon>
        <taxon>Brassicales</taxon>
        <taxon>Brassicaceae</taxon>
        <taxon>Coluteocarpeae</taxon>
        <taxon>Microthlaspi</taxon>
    </lineage>
</organism>
<name>A0A6D2JHU5_9BRAS</name>
<reference evidence="2" key="1">
    <citation type="submission" date="2020-01" db="EMBL/GenBank/DDBJ databases">
        <authorList>
            <person name="Mishra B."/>
        </authorList>
    </citation>
    <scope>NUCLEOTIDE SEQUENCE [LARGE SCALE GENOMIC DNA]</scope>
</reference>
<proteinExistence type="predicted"/>
<sequence>MIPKHQQSPLNLSFQVFSSRPILVTQIKPGIAISDWCRPTHSPWCRSTPNKNLNSLSYGCNRGGGGSPVESSAKPNPLRTGSGEASSSLCVPFSFSSSLHSGLTVVDSWRVSLLGGGGEVLESLN</sequence>
<accession>A0A6D2JHU5</accession>
<protein>
    <submittedName>
        <fullName evidence="2">Uncharacterized protein</fullName>
    </submittedName>
</protein>
<evidence type="ECO:0000313" key="3">
    <source>
        <dbReference type="Proteomes" id="UP000467841"/>
    </source>
</evidence>
<comment type="caution">
    <text evidence="2">The sequence shown here is derived from an EMBL/GenBank/DDBJ whole genome shotgun (WGS) entry which is preliminary data.</text>
</comment>
<evidence type="ECO:0000256" key="1">
    <source>
        <dbReference type="SAM" id="MobiDB-lite"/>
    </source>
</evidence>
<keyword evidence="3" id="KW-1185">Reference proteome</keyword>
<dbReference type="EMBL" id="CACVBM020001209">
    <property type="protein sequence ID" value="CAA7039416.1"/>
    <property type="molecule type" value="Genomic_DNA"/>
</dbReference>
<dbReference type="Proteomes" id="UP000467841">
    <property type="component" value="Unassembled WGS sequence"/>
</dbReference>
<dbReference type="AlphaFoldDB" id="A0A6D2JHU5"/>